<protein>
    <submittedName>
        <fullName evidence="3">Helix-turn-helix domain-containing protein</fullName>
    </submittedName>
</protein>
<proteinExistence type="predicted"/>
<dbReference type="PANTHER" id="PTHR10948">
    <property type="entry name" value="TRANSPOSASE"/>
    <property type="match status" value="1"/>
</dbReference>
<organism evidence="3 4">
    <name type="scientific">Brevibacterium iodinum ATCC 49514</name>
    <dbReference type="NCBI Taxonomy" id="1255616"/>
    <lineage>
        <taxon>Bacteria</taxon>
        <taxon>Bacillati</taxon>
        <taxon>Actinomycetota</taxon>
        <taxon>Actinomycetes</taxon>
        <taxon>Micrococcales</taxon>
        <taxon>Brevibacteriaceae</taxon>
        <taxon>Brevibacterium</taxon>
    </lineage>
</organism>
<dbReference type="PANTHER" id="PTHR10948:SF23">
    <property type="entry name" value="TRANSPOSASE INSI FOR INSERTION SEQUENCE ELEMENT IS30A-RELATED"/>
    <property type="match status" value="1"/>
</dbReference>
<dbReference type="GO" id="GO:0032196">
    <property type="term" value="P:transposition"/>
    <property type="evidence" value="ECO:0007669"/>
    <property type="project" value="TreeGrafter"/>
</dbReference>
<reference evidence="4" key="1">
    <citation type="submission" date="2017-03" db="EMBL/GenBank/DDBJ databases">
        <authorList>
            <person name="Monnet C."/>
        </authorList>
    </citation>
    <scope>NUCLEOTIDE SEQUENCE [LARGE SCALE GENOMIC DNA]</scope>
    <source>
        <strain evidence="4">ATCC 49514</strain>
    </source>
</reference>
<name>A0A2H1K9C7_9MICO</name>
<evidence type="ECO:0000313" key="3">
    <source>
        <dbReference type="EMBL" id="SMX96395.1"/>
    </source>
</evidence>
<dbReference type="AlphaFoldDB" id="A0A2H1K9C7"/>
<accession>A0A2H1K9C7</accession>
<dbReference type="Proteomes" id="UP000234382">
    <property type="component" value="Unassembled WGS sequence"/>
</dbReference>
<feature type="domain" description="Transposase IS30-like HTH" evidence="2">
    <location>
        <begin position="57"/>
        <end position="98"/>
    </location>
</feature>
<evidence type="ECO:0000313" key="4">
    <source>
        <dbReference type="Proteomes" id="UP000234382"/>
    </source>
</evidence>
<keyword evidence="4" id="KW-1185">Reference proteome</keyword>
<dbReference type="Pfam" id="PF13936">
    <property type="entry name" value="HTH_38"/>
    <property type="match status" value="1"/>
</dbReference>
<gene>
    <name evidence="3" type="ORF">BI49514_02831</name>
</gene>
<dbReference type="EMBL" id="FXYX01000025">
    <property type="protein sequence ID" value="SMX96395.1"/>
    <property type="molecule type" value="Genomic_DNA"/>
</dbReference>
<evidence type="ECO:0000256" key="1">
    <source>
        <dbReference type="SAM" id="MobiDB-lite"/>
    </source>
</evidence>
<feature type="compositionally biased region" description="Basic residues" evidence="1">
    <location>
        <begin position="1"/>
        <end position="16"/>
    </location>
</feature>
<sequence length="166" mass="18632">MGINKRTGRDRRRGIRKSGNSRVYPDGRVVEYDHGSVYKQRMTSVICDDSARPAISARYLSIQDRVTIADGLTVRDSLRTIATRLGKNVSTISREVRGHSIDGRYFPYQADRVAAAARARPKQSKLVSNAVLRAEVENGLARKLSPEQMGLLKVWLTSRLDKFQEG</sequence>
<dbReference type="GO" id="GO:0005829">
    <property type="term" value="C:cytosol"/>
    <property type="evidence" value="ECO:0007669"/>
    <property type="project" value="TreeGrafter"/>
</dbReference>
<dbReference type="InterPro" id="IPR025246">
    <property type="entry name" value="IS30-like_HTH"/>
</dbReference>
<feature type="region of interest" description="Disordered" evidence="1">
    <location>
        <begin position="1"/>
        <end position="22"/>
    </location>
</feature>
<dbReference type="GO" id="GO:0004803">
    <property type="term" value="F:transposase activity"/>
    <property type="evidence" value="ECO:0007669"/>
    <property type="project" value="TreeGrafter"/>
</dbReference>
<dbReference type="InterPro" id="IPR051917">
    <property type="entry name" value="Transposase-Integrase"/>
</dbReference>
<evidence type="ECO:0000259" key="2">
    <source>
        <dbReference type="Pfam" id="PF13936"/>
    </source>
</evidence>